<reference evidence="2 3" key="1">
    <citation type="submission" date="2014-09" db="EMBL/GenBank/DDBJ databases">
        <authorList>
            <person name="Ellenberger Sabrina"/>
        </authorList>
    </citation>
    <scope>NUCLEOTIDE SEQUENCE [LARGE SCALE GENOMIC DNA]</scope>
    <source>
        <strain evidence="2 3">CBS 412.66</strain>
    </source>
</reference>
<keyword evidence="3" id="KW-1185">Reference proteome</keyword>
<feature type="region of interest" description="Disordered" evidence="1">
    <location>
        <begin position="44"/>
        <end position="78"/>
    </location>
</feature>
<dbReference type="AlphaFoldDB" id="A0A0B7NHC4"/>
<proteinExistence type="predicted"/>
<feature type="compositionally biased region" description="Gly residues" evidence="1">
    <location>
        <begin position="63"/>
        <end position="78"/>
    </location>
</feature>
<accession>A0A0B7NHC4</accession>
<sequence length="78" mass="8392">MDPPQHPGEPKWQSFKEWNTMKTPTSIQVVKSAQETREEQLARFGLTDEGGQGWGDASELDNGGWGNSTGGSGGGGWN</sequence>
<evidence type="ECO:0000256" key="1">
    <source>
        <dbReference type="SAM" id="MobiDB-lite"/>
    </source>
</evidence>
<evidence type="ECO:0000313" key="2">
    <source>
        <dbReference type="EMBL" id="CEP16837.1"/>
    </source>
</evidence>
<protein>
    <submittedName>
        <fullName evidence="2">Uncharacterized protein</fullName>
    </submittedName>
</protein>
<dbReference type="EMBL" id="LN733372">
    <property type="protein sequence ID" value="CEP16837.1"/>
    <property type="molecule type" value="Genomic_DNA"/>
</dbReference>
<dbReference type="OrthoDB" id="2252251at2759"/>
<name>A0A0B7NHC4_9FUNG</name>
<gene>
    <name evidence="2" type="primary">PARPA_11116.1 scaffold 42800</name>
</gene>
<evidence type="ECO:0000313" key="3">
    <source>
        <dbReference type="Proteomes" id="UP000054107"/>
    </source>
</evidence>
<feature type="region of interest" description="Disordered" evidence="1">
    <location>
        <begin position="1"/>
        <end position="20"/>
    </location>
</feature>
<dbReference type="Proteomes" id="UP000054107">
    <property type="component" value="Unassembled WGS sequence"/>
</dbReference>
<organism evidence="2 3">
    <name type="scientific">Parasitella parasitica</name>
    <dbReference type="NCBI Taxonomy" id="35722"/>
    <lineage>
        <taxon>Eukaryota</taxon>
        <taxon>Fungi</taxon>
        <taxon>Fungi incertae sedis</taxon>
        <taxon>Mucoromycota</taxon>
        <taxon>Mucoromycotina</taxon>
        <taxon>Mucoromycetes</taxon>
        <taxon>Mucorales</taxon>
        <taxon>Mucorineae</taxon>
        <taxon>Mucoraceae</taxon>
        <taxon>Parasitella</taxon>
    </lineage>
</organism>